<dbReference type="SUPFAM" id="SSF54631">
    <property type="entry name" value="CBS-domain pair"/>
    <property type="match status" value="2"/>
</dbReference>
<evidence type="ECO:0000313" key="8">
    <source>
        <dbReference type="Proteomes" id="UP000281245"/>
    </source>
</evidence>
<evidence type="ECO:0000256" key="4">
    <source>
        <dbReference type="PROSITE-ProRule" id="PRU00703"/>
    </source>
</evidence>
<sequence length="527" mass="57570">SIPPTLPPKRFTRGSPNSRLLKSRAWPQREGLTMDDRAAPAAQKYPDPSSEQDEEEVGPRGERPQHTAAAGEASGSAGTDLATGHDDASIAPSASTTTQPQPDTTPTHADAKEGHESDQHGGPSRHHHHHHPSSSSSTTQQPAASAIAPGATTGSPADVPPTAAPPHFVAPSSYLRPLSRDPFARSPSASGPTPSPLGQQKKVQMVTPIDREQIEGLRAIRAFLKVRTSYDVLPLSYRLIVFDTGLLVKKSLNTLVHQGIVSAPLWDSQSSTFAGLLTTSDYLNVVQYYWQNPDALAQVDQFKLNSLRDIERAIGVAPIETVSINPNQPLYDACRRMLQSRARRIPLIDVDDETQREMVVSVVTQYRILKFVSVNVKETQSLKKPLWEIGVGTFQNLATATMDTPVMDVIHMLVKRDISSVPILDRDGTVLNVFEAVDVIALIKGGDYENLNLSVGKALEKRSEDFPGIYTCTLNDRLDTIFDTIRKSRVHRLVIIDERSQLKGLMALSDILDYTLNSPLDGEEGGE</sequence>
<proteinExistence type="inferred from homology"/>
<dbReference type="GO" id="GO:0019901">
    <property type="term" value="F:protein kinase binding"/>
    <property type="evidence" value="ECO:0007669"/>
    <property type="project" value="TreeGrafter"/>
</dbReference>
<feature type="non-terminal residue" evidence="7">
    <location>
        <position position="1"/>
    </location>
</feature>
<keyword evidence="3 4" id="KW-0129">CBS domain</keyword>
<reference evidence="7 8" key="1">
    <citation type="journal article" date="2018" name="BMC Genomics">
        <title>Genomic evidence for intraspecific hybridization in a clonal and extremely halotolerant yeast.</title>
        <authorList>
            <person name="Gostincar C."/>
            <person name="Stajich J.E."/>
            <person name="Zupancic J."/>
            <person name="Zalar P."/>
            <person name="Gunde-Cimerman N."/>
        </authorList>
    </citation>
    <scope>NUCLEOTIDE SEQUENCE [LARGE SCALE GENOMIC DNA]</scope>
    <source>
        <strain evidence="7 8">EXF-6656</strain>
    </source>
</reference>
<organism evidence="7 8">
    <name type="scientific">Hortaea werneckii</name>
    <name type="common">Black yeast</name>
    <name type="synonym">Cladosporium werneckii</name>
    <dbReference type="NCBI Taxonomy" id="91943"/>
    <lineage>
        <taxon>Eukaryota</taxon>
        <taxon>Fungi</taxon>
        <taxon>Dikarya</taxon>
        <taxon>Ascomycota</taxon>
        <taxon>Pezizomycotina</taxon>
        <taxon>Dothideomycetes</taxon>
        <taxon>Dothideomycetidae</taxon>
        <taxon>Mycosphaerellales</taxon>
        <taxon>Teratosphaeriaceae</taxon>
        <taxon>Hortaea</taxon>
    </lineage>
</organism>
<gene>
    <name evidence="7" type="ORF">D0869_11938</name>
</gene>
<feature type="compositionally biased region" description="Low complexity" evidence="5">
    <location>
        <begin position="133"/>
        <end position="146"/>
    </location>
</feature>
<feature type="compositionally biased region" description="Polar residues" evidence="5">
    <location>
        <begin position="187"/>
        <end position="202"/>
    </location>
</feature>
<evidence type="ECO:0000256" key="3">
    <source>
        <dbReference type="ARBA" id="ARBA00023122"/>
    </source>
</evidence>
<dbReference type="InterPro" id="IPR046342">
    <property type="entry name" value="CBS_dom_sf"/>
</dbReference>
<dbReference type="PANTHER" id="PTHR13780">
    <property type="entry name" value="AMP-ACTIVATED PROTEIN KINASE, GAMMA REGULATORY SUBUNIT"/>
    <property type="match status" value="1"/>
</dbReference>
<keyword evidence="2" id="KW-0677">Repeat</keyword>
<dbReference type="EMBL" id="QWIJ01001363">
    <property type="protein sequence ID" value="RMX75102.1"/>
    <property type="molecule type" value="Genomic_DNA"/>
</dbReference>
<dbReference type="GO" id="GO:0016208">
    <property type="term" value="F:AMP binding"/>
    <property type="evidence" value="ECO:0007669"/>
    <property type="project" value="TreeGrafter"/>
</dbReference>
<comment type="caution">
    <text evidence="7">The sequence shown here is derived from an EMBL/GenBank/DDBJ whole genome shotgun (WGS) entry which is preliminary data.</text>
</comment>
<evidence type="ECO:0000313" key="7">
    <source>
        <dbReference type="EMBL" id="RMX75102.1"/>
    </source>
</evidence>
<dbReference type="VEuPathDB" id="FungiDB:BTJ68_12781"/>
<dbReference type="GO" id="GO:0005634">
    <property type="term" value="C:nucleus"/>
    <property type="evidence" value="ECO:0007669"/>
    <property type="project" value="TreeGrafter"/>
</dbReference>
<dbReference type="Proteomes" id="UP000281245">
    <property type="component" value="Unassembled WGS sequence"/>
</dbReference>
<dbReference type="SMART" id="SM00116">
    <property type="entry name" value="CBS"/>
    <property type="match status" value="4"/>
</dbReference>
<accession>A0A3M6W973</accession>
<evidence type="ECO:0000256" key="5">
    <source>
        <dbReference type="SAM" id="MobiDB-lite"/>
    </source>
</evidence>
<feature type="domain" description="CBS" evidence="6">
    <location>
        <begin position="316"/>
        <end position="378"/>
    </location>
</feature>
<dbReference type="PROSITE" id="PS51371">
    <property type="entry name" value="CBS"/>
    <property type="match status" value="3"/>
</dbReference>
<dbReference type="Pfam" id="PF00571">
    <property type="entry name" value="CBS"/>
    <property type="match status" value="3"/>
</dbReference>
<dbReference type="CDD" id="cd04641">
    <property type="entry name" value="CBS_euAMPK_gamma-like_repeat2"/>
    <property type="match status" value="1"/>
</dbReference>
<dbReference type="AlphaFoldDB" id="A0A3M6W973"/>
<feature type="compositionally biased region" description="Basic and acidic residues" evidence="5">
    <location>
        <begin position="109"/>
        <end position="119"/>
    </location>
</feature>
<dbReference type="InterPro" id="IPR050511">
    <property type="entry name" value="AMPK_gamma/SDS23_families"/>
</dbReference>
<dbReference type="OrthoDB" id="286637at2759"/>
<evidence type="ECO:0000256" key="2">
    <source>
        <dbReference type="ARBA" id="ARBA00022737"/>
    </source>
</evidence>
<feature type="compositionally biased region" description="Low complexity" evidence="5">
    <location>
        <begin position="91"/>
        <end position="108"/>
    </location>
</feature>
<feature type="compositionally biased region" description="Low complexity" evidence="5">
    <location>
        <begin position="68"/>
        <end position="78"/>
    </location>
</feature>
<feature type="compositionally biased region" description="Basic residues" evidence="5">
    <location>
        <begin position="123"/>
        <end position="132"/>
    </location>
</feature>
<comment type="similarity">
    <text evidence="1">Belongs to the 5'-AMP-activated protein kinase gamma subunit family.</text>
</comment>
<name>A0A3M6W973_HORWE</name>
<dbReference type="GO" id="GO:0005737">
    <property type="term" value="C:cytoplasm"/>
    <property type="evidence" value="ECO:0007669"/>
    <property type="project" value="TreeGrafter"/>
</dbReference>
<dbReference type="CDD" id="cd04618">
    <property type="entry name" value="CBS_euAMPK_gamma-like_repeat1"/>
    <property type="match status" value="1"/>
</dbReference>
<evidence type="ECO:0000256" key="1">
    <source>
        <dbReference type="ARBA" id="ARBA00006750"/>
    </source>
</evidence>
<feature type="domain" description="CBS" evidence="6">
    <location>
        <begin position="393"/>
        <end position="449"/>
    </location>
</feature>
<evidence type="ECO:0000259" key="6">
    <source>
        <dbReference type="PROSITE" id="PS51371"/>
    </source>
</evidence>
<protein>
    <recommendedName>
        <fullName evidence="6">CBS domain-containing protein</fullName>
    </recommendedName>
</protein>
<feature type="region of interest" description="Disordered" evidence="5">
    <location>
        <begin position="1"/>
        <end position="203"/>
    </location>
</feature>
<dbReference type="InterPro" id="IPR000644">
    <property type="entry name" value="CBS_dom"/>
</dbReference>
<dbReference type="GO" id="GO:0031588">
    <property type="term" value="C:nucleotide-activated protein kinase complex"/>
    <property type="evidence" value="ECO:0007669"/>
    <property type="project" value="TreeGrafter"/>
</dbReference>
<feature type="domain" description="CBS" evidence="6">
    <location>
        <begin position="465"/>
        <end position="522"/>
    </location>
</feature>
<dbReference type="GO" id="GO:0019887">
    <property type="term" value="F:protein kinase regulator activity"/>
    <property type="evidence" value="ECO:0007669"/>
    <property type="project" value="TreeGrafter"/>
</dbReference>
<dbReference type="PANTHER" id="PTHR13780:SF35">
    <property type="entry name" value="LD22662P"/>
    <property type="match status" value="1"/>
</dbReference>
<dbReference type="Gene3D" id="3.10.580.10">
    <property type="entry name" value="CBS-domain"/>
    <property type="match status" value="2"/>
</dbReference>